<protein>
    <recommendedName>
        <fullName evidence="5">Dipeptidyl aminopeptidase/acylaminoacyl peptidase</fullName>
    </recommendedName>
</protein>
<dbReference type="PANTHER" id="PTHR22946:SF12">
    <property type="entry name" value="CONIDIAL PIGMENT BIOSYNTHESIS PROTEIN AYG1 (AFU_ORTHOLOGUE AFUA_2G17550)"/>
    <property type="match status" value="1"/>
</dbReference>
<dbReference type="InterPro" id="IPR029058">
    <property type="entry name" value="AB_hydrolase_fold"/>
</dbReference>
<dbReference type="InterPro" id="IPR010520">
    <property type="entry name" value="FrsA-like"/>
</dbReference>
<dbReference type="EMBL" id="LCWV01000012">
    <property type="protein sequence ID" value="PWI69412.1"/>
    <property type="molecule type" value="Genomic_DNA"/>
</dbReference>
<sequence>MQPESHISDRTCTESTPTQLRALEARASPMLGNGAGFWSCERRLGRELASFMSQGALDIRRRELSGGHGSIDWRTGIREIGILPARILPPGNRQSRSRPPTGKPRFGPQVGLARAFGGINAGASALRTDFGSSQLGSRWVLHREAGGDDELIKTHMRPRSKPMRLLAPRQQGAKLGCPVFLRHPSTLQSRSAMALLLRHFFPKNPSFGYEALRAAGYANCGGADIAEVIAICSRIKSGDEDGWLREWRQAADRAVANAKTSLTKGNVPGARDAFLRASNYYRTAEFYRREDPFDDDLSKELAGLSTQAFYSAAELMAHATERVSIPYEGTTLAGTLMRPDKSDKPRPTIIVNGGFDSTREELGYAVAAAALDLGFNVLTFDGPGQGETLREQRLYFRADWEKVITPVVDFTVSQPWSDNNKLVILGVSMGGYLVARAAAFEHRAAAIIVNDGVYDFGSAFRNETPAIGKLLIRHGWDGTMNTLIRLYMRWDTGFKWGVLNGKWVFGVGSEVDVLRAVEGYTLEGLVDRITTPMLVLDAPDDHFLKGQPKELFDRLSCEKEFVGLTREEGASAHCHMGSGSRLNQVMFDYLLPRLGLSKSL</sequence>
<feature type="region of interest" description="Disordered" evidence="2">
    <location>
        <begin position="87"/>
        <end position="107"/>
    </location>
</feature>
<dbReference type="Pfam" id="PF06500">
    <property type="entry name" value="FrsA-like"/>
    <property type="match status" value="1"/>
</dbReference>
<evidence type="ECO:0000256" key="2">
    <source>
        <dbReference type="SAM" id="MobiDB-lite"/>
    </source>
</evidence>
<dbReference type="GO" id="GO:0016787">
    <property type="term" value="F:hydrolase activity"/>
    <property type="evidence" value="ECO:0007669"/>
    <property type="project" value="UniProtKB-KW"/>
</dbReference>
<evidence type="ECO:0008006" key="5">
    <source>
        <dbReference type="Google" id="ProtNLM"/>
    </source>
</evidence>
<comment type="caution">
    <text evidence="3">The sequence shown here is derived from an EMBL/GenBank/DDBJ whole genome shotgun (WGS) entry which is preliminary data.</text>
</comment>
<evidence type="ECO:0000313" key="3">
    <source>
        <dbReference type="EMBL" id="PWI69412.1"/>
    </source>
</evidence>
<organism evidence="3 4">
    <name type="scientific">Purpureocillium lilacinum</name>
    <name type="common">Paecilomyces lilacinus</name>
    <dbReference type="NCBI Taxonomy" id="33203"/>
    <lineage>
        <taxon>Eukaryota</taxon>
        <taxon>Fungi</taxon>
        <taxon>Dikarya</taxon>
        <taxon>Ascomycota</taxon>
        <taxon>Pezizomycotina</taxon>
        <taxon>Sordariomycetes</taxon>
        <taxon>Hypocreomycetidae</taxon>
        <taxon>Hypocreales</taxon>
        <taxon>Ophiocordycipitaceae</taxon>
        <taxon>Purpureocillium</taxon>
    </lineage>
</organism>
<dbReference type="Gene3D" id="1.20.1440.110">
    <property type="entry name" value="acylaminoacyl peptidase"/>
    <property type="match status" value="1"/>
</dbReference>
<keyword evidence="1" id="KW-0378">Hydrolase</keyword>
<evidence type="ECO:0000313" key="4">
    <source>
        <dbReference type="Proteomes" id="UP000245956"/>
    </source>
</evidence>
<accession>A0A2U3E4I4</accession>
<dbReference type="Proteomes" id="UP000245956">
    <property type="component" value="Unassembled WGS sequence"/>
</dbReference>
<evidence type="ECO:0000256" key="1">
    <source>
        <dbReference type="ARBA" id="ARBA00022801"/>
    </source>
</evidence>
<dbReference type="Gene3D" id="3.40.50.1820">
    <property type="entry name" value="alpha/beta hydrolase"/>
    <property type="match status" value="1"/>
</dbReference>
<reference evidence="3 4" key="1">
    <citation type="journal article" date="2016" name="Front. Microbiol.">
        <title>Genome and transcriptome sequences reveal the specific parasitism of the nematophagous Purpureocillium lilacinum 36-1.</title>
        <authorList>
            <person name="Xie J."/>
            <person name="Li S."/>
            <person name="Mo C."/>
            <person name="Xiao X."/>
            <person name="Peng D."/>
            <person name="Wang G."/>
            <person name="Xiao Y."/>
        </authorList>
    </citation>
    <scope>NUCLEOTIDE SEQUENCE [LARGE SCALE GENOMIC DNA]</scope>
    <source>
        <strain evidence="3 4">36-1</strain>
    </source>
</reference>
<proteinExistence type="predicted"/>
<dbReference type="InterPro" id="IPR050261">
    <property type="entry name" value="FrsA_esterase"/>
</dbReference>
<gene>
    <name evidence="3" type="ORF">PCL_01059</name>
</gene>
<dbReference type="PANTHER" id="PTHR22946">
    <property type="entry name" value="DIENELACTONE HYDROLASE DOMAIN-CONTAINING PROTEIN-RELATED"/>
    <property type="match status" value="1"/>
</dbReference>
<name>A0A2U3E4I4_PURLI</name>
<dbReference type="AlphaFoldDB" id="A0A2U3E4I4"/>
<dbReference type="SUPFAM" id="SSF53474">
    <property type="entry name" value="alpha/beta-Hydrolases"/>
    <property type="match status" value="1"/>
</dbReference>